<keyword evidence="5 8" id="KW-0418">Kinase</keyword>
<dbReference type="GO" id="GO:0004140">
    <property type="term" value="F:dephospho-CoA kinase activity"/>
    <property type="evidence" value="ECO:0007669"/>
    <property type="project" value="UniProtKB-UniRule"/>
</dbReference>
<comment type="function">
    <text evidence="8">Catalyzes the phosphorylation of the 3'-hydroxyl group of dephosphocoenzyme A to form coenzyme A.</text>
</comment>
<evidence type="ECO:0000256" key="5">
    <source>
        <dbReference type="ARBA" id="ARBA00022777"/>
    </source>
</evidence>
<dbReference type="PANTHER" id="PTHR10695:SF46">
    <property type="entry name" value="BIFUNCTIONAL COENZYME A SYNTHASE-RELATED"/>
    <property type="match status" value="1"/>
</dbReference>
<keyword evidence="6 8" id="KW-0067">ATP-binding</keyword>
<evidence type="ECO:0000256" key="6">
    <source>
        <dbReference type="ARBA" id="ARBA00022840"/>
    </source>
</evidence>
<evidence type="ECO:0000313" key="11">
    <source>
        <dbReference type="EMBL" id="PAD79219.1"/>
    </source>
</evidence>
<dbReference type="GO" id="GO:0005737">
    <property type="term" value="C:cytoplasm"/>
    <property type="evidence" value="ECO:0007669"/>
    <property type="project" value="UniProtKB-SubCell"/>
</dbReference>
<dbReference type="FunFam" id="3.40.50.300:FF:000991">
    <property type="entry name" value="Dephospho-CoA kinase"/>
    <property type="match status" value="1"/>
</dbReference>
<evidence type="ECO:0000313" key="10">
    <source>
        <dbReference type="EMBL" id="MUG65744.1"/>
    </source>
</evidence>
<dbReference type="Proteomes" id="UP000435177">
    <property type="component" value="Unassembled WGS sequence"/>
</dbReference>
<dbReference type="CDD" id="cd02022">
    <property type="entry name" value="DPCK"/>
    <property type="match status" value="1"/>
</dbReference>
<evidence type="ECO:0000256" key="4">
    <source>
        <dbReference type="ARBA" id="ARBA00022741"/>
    </source>
</evidence>
<dbReference type="EMBL" id="WOAA01000003">
    <property type="protein sequence ID" value="MUG65744.1"/>
    <property type="molecule type" value="Genomic_DNA"/>
</dbReference>
<keyword evidence="13" id="KW-1185">Reference proteome</keyword>
<comment type="catalytic activity">
    <reaction evidence="8">
        <text>3'-dephospho-CoA + ATP = ADP + CoA + H(+)</text>
        <dbReference type="Rhea" id="RHEA:18245"/>
        <dbReference type="ChEBI" id="CHEBI:15378"/>
        <dbReference type="ChEBI" id="CHEBI:30616"/>
        <dbReference type="ChEBI" id="CHEBI:57287"/>
        <dbReference type="ChEBI" id="CHEBI:57328"/>
        <dbReference type="ChEBI" id="CHEBI:456216"/>
        <dbReference type="EC" id="2.7.1.24"/>
    </reaction>
</comment>
<dbReference type="PANTHER" id="PTHR10695">
    <property type="entry name" value="DEPHOSPHO-COA KINASE-RELATED"/>
    <property type="match status" value="1"/>
</dbReference>
<dbReference type="Gene3D" id="3.40.50.300">
    <property type="entry name" value="P-loop containing nucleotide triphosphate hydrolases"/>
    <property type="match status" value="1"/>
</dbReference>
<evidence type="ECO:0000256" key="8">
    <source>
        <dbReference type="HAMAP-Rule" id="MF_00376"/>
    </source>
</evidence>
<dbReference type="HAMAP" id="MF_00376">
    <property type="entry name" value="Dephospho_CoA_kinase"/>
    <property type="match status" value="1"/>
</dbReference>
<evidence type="ECO:0000313" key="13">
    <source>
        <dbReference type="Proteomes" id="UP000435177"/>
    </source>
</evidence>
<dbReference type="GO" id="GO:0005524">
    <property type="term" value="F:ATP binding"/>
    <property type="evidence" value="ECO:0007669"/>
    <property type="project" value="UniProtKB-UniRule"/>
</dbReference>
<dbReference type="UniPathway" id="UPA00241">
    <property type="reaction ID" value="UER00356"/>
</dbReference>
<comment type="subcellular location">
    <subcellularLocation>
        <location evidence="8">Cytoplasm</location>
    </subcellularLocation>
</comment>
<comment type="pathway">
    <text evidence="8">Cofactor biosynthesis; coenzyme A biosynthesis; CoA from (R)-pantothenate: step 5/5.</text>
</comment>
<evidence type="ECO:0000313" key="12">
    <source>
        <dbReference type="Proteomes" id="UP000215596"/>
    </source>
</evidence>
<name>A0A268F1I1_9BACL</name>
<accession>A0A268F1I1</accession>
<proteinExistence type="inferred from homology"/>
<dbReference type="EMBL" id="NPBY01000013">
    <property type="protein sequence ID" value="PAD79219.1"/>
    <property type="molecule type" value="Genomic_DNA"/>
</dbReference>
<gene>
    <name evidence="8" type="primary">coaE</name>
    <name evidence="11" type="ORF">CHH67_04615</name>
    <name evidence="10" type="ORF">GNP94_06940</name>
</gene>
<feature type="binding site" evidence="8">
    <location>
        <begin position="10"/>
        <end position="15"/>
    </location>
    <ligand>
        <name>ATP</name>
        <dbReference type="ChEBI" id="CHEBI:30616"/>
    </ligand>
</feature>
<comment type="similarity">
    <text evidence="1 8">Belongs to the CoaE family.</text>
</comment>
<dbReference type="InterPro" id="IPR027417">
    <property type="entry name" value="P-loop_NTPase"/>
</dbReference>
<keyword evidence="4 8" id="KW-0547">Nucleotide-binding</keyword>
<reference evidence="11 12" key="1">
    <citation type="submission" date="2017-07" db="EMBL/GenBank/DDBJ databases">
        <title>Isolation and whole genome analysis of endospore-forming bacteria from heroin.</title>
        <authorList>
            <person name="Kalinowski J."/>
            <person name="Ahrens B."/>
            <person name="Al-Dilaimi A."/>
            <person name="Winkler A."/>
            <person name="Wibberg D."/>
            <person name="Schleenbecker U."/>
            <person name="Ruckert C."/>
            <person name="Wolfel R."/>
            <person name="Grass G."/>
        </authorList>
    </citation>
    <scope>NUCLEOTIDE SEQUENCE [LARGE SCALE GENOMIC DNA]</scope>
    <source>
        <strain evidence="11 12">7537-G1</strain>
    </source>
</reference>
<dbReference type="EC" id="2.7.1.24" evidence="8 9"/>
<evidence type="ECO:0000256" key="7">
    <source>
        <dbReference type="ARBA" id="ARBA00022993"/>
    </source>
</evidence>
<keyword evidence="2 8" id="KW-0963">Cytoplasm</keyword>
<dbReference type="OrthoDB" id="9812943at2"/>
<dbReference type="Proteomes" id="UP000215596">
    <property type="component" value="Unassembled WGS sequence"/>
</dbReference>
<evidence type="ECO:0000256" key="1">
    <source>
        <dbReference type="ARBA" id="ARBA00009018"/>
    </source>
</evidence>
<organism evidence="11 12">
    <name type="scientific">Paenibacillus campinasensis</name>
    <dbReference type="NCBI Taxonomy" id="66347"/>
    <lineage>
        <taxon>Bacteria</taxon>
        <taxon>Bacillati</taxon>
        <taxon>Bacillota</taxon>
        <taxon>Bacilli</taxon>
        <taxon>Bacillales</taxon>
        <taxon>Paenibacillaceae</taxon>
        <taxon>Paenibacillus</taxon>
    </lineage>
</organism>
<sequence length="200" mass="22374">MNIGLTGGIATGKSTVSSMLVEKGALLVDADVIAREVMLPGHPVLLAVTAHFGQEILLADGSLNRKRLGEIIFHNPSERQALNDITHPAIRQEIRRQVQAYEREHPGQPVVVDIPLLLEAREEYPYLNTIVVVYVPQEVQLQRLMERDGISKEQAEARLSSQLDIEQKKQLADIVIDNSGTLADTEQQVDKLWQRMVREA</sequence>
<keyword evidence="3 8" id="KW-0808">Transferase</keyword>
<dbReference type="Pfam" id="PF01121">
    <property type="entry name" value="CoaE"/>
    <property type="match status" value="1"/>
</dbReference>
<dbReference type="PROSITE" id="PS51219">
    <property type="entry name" value="DPCK"/>
    <property type="match status" value="1"/>
</dbReference>
<comment type="caution">
    <text evidence="11">The sequence shown here is derived from an EMBL/GenBank/DDBJ whole genome shotgun (WGS) entry which is preliminary data.</text>
</comment>
<reference evidence="10 13" key="2">
    <citation type="submission" date="2019-11" db="EMBL/GenBank/DDBJ databases">
        <title>Draft genome sequences of five Paenibacillus species of dairy origin.</title>
        <authorList>
            <person name="Olajide A.M."/>
            <person name="Chen S."/>
            <person name="Lapointe G."/>
        </authorList>
    </citation>
    <scope>NUCLEOTIDE SEQUENCE [LARGE SCALE GENOMIC DNA]</scope>
    <source>
        <strain evidence="10 13">3CS1</strain>
    </source>
</reference>
<dbReference type="InterPro" id="IPR001977">
    <property type="entry name" value="Depp_CoAkinase"/>
</dbReference>
<keyword evidence="7 8" id="KW-0173">Coenzyme A biosynthesis</keyword>
<dbReference type="NCBIfam" id="TIGR00152">
    <property type="entry name" value="dephospho-CoA kinase"/>
    <property type="match status" value="1"/>
</dbReference>
<evidence type="ECO:0000256" key="9">
    <source>
        <dbReference type="NCBIfam" id="TIGR00152"/>
    </source>
</evidence>
<evidence type="ECO:0000256" key="3">
    <source>
        <dbReference type="ARBA" id="ARBA00022679"/>
    </source>
</evidence>
<dbReference type="RefSeq" id="WP_095263815.1">
    <property type="nucleotide sequence ID" value="NZ_NPBY01000013.1"/>
</dbReference>
<dbReference type="GO" id="GO:0015937">
    <property type="term" value="P:coenzyme A biosynthetic process"/>
    <property type="evidence" value="ECO:0007669"/>
    <property type="project" value="UniProtKB-UniRule"/>
</dbReference>
<dbReference type="SUPFAM" id="SSF52540">
    <property type="entry name" value="P-loop containing nucleoside triphosphate hydrolases"/>
    <property type="match status" value="1"/>
</dbReference>
<evidence type="ECO:0000256" key="2">
    <source>
        <dbReference type="ARBA" id="ARBA00022490"/>
    </source>
</evidence>
<protein>
    <recommendedName>
        <fullName evidence="8 9">Dephospho-CoA kinase</fullName>
        <ecNumber evidence="8 9">2.7.1.24</ecNumber>
    </recommendedName>
    <alternativeName>
        <fullName evidence="8">Dephosphocoenzyme A kinase</fullName>
    </alternativeName>
</protein>
<dbReference type="AlphaFoldDB" id="A0A268F1I1"/>